<dbReference type="RefSeq" id="WP_007572054.1">
    <property type="nucleotide sequence ID" value="NZ_AGUD01000057.1"/>
</dbReference>
<dbReference type="Gene3D" id="3.40.50.300">
    <property type="entry name" value="P-loop containing nucleotide triphosphate hydrolases"/>
    <property type="match status" value="1"/>
</dbReference>
<dbReference type="GO" id="GO:0016887">
    <property type="term" value="F:ATP hydrolysis activity"/>
    <property type="evidence" value="ECO:0007669"/>
    <property type="project" value="InterPro"/>
</dbReference>
<dbReference type="InterPro" id="IPR050319">
    <property type="entry name" value="ABC_transp_ATP-bind"/>
</dbReference>
<comment type="caution">
    <text evidence="7">The sequence shown here is derived from an EMBL/GenBank/DDBJ whole genome shotgun (WGS) entry which is preliminary data.</text>
</comment>
<proteinExistence type="inferred from homology"/>
<dbReference type="GO" id="GO:0015833">
    <property type="term" value="P:peptide transport"/>
    <property type="evidence" value="ECO:0007669"/>
    <property type="project" value="InterPro"/>
</dbReference>
<sequence>MSAADEQSPARDAILEVRDLRKTFGSGGGVLGGNHEQVHAVNGVSFDVLRGETFGLVGESGCGKSTTARMICRLEEPTSGEIRFEGTDVAKMGRKQLLPFRRDVQMVFQDPYSSLNPRHTVGSIIGEPFIVHGVAKDAKERTKRVQDLMDLVGLNPEHYNRLPHEFSGGQRQRIGIARALALEPKLLIADEPVSALDVSIQAQILNLLRRLQRDLGLSLLFIAHDLSVVRYMCDRIAVMFAGEIVEMADSAQLFAAPQHEYTQRLLDAVPIPEPGARKRQREQQAEIDGVGVAAAEG</sequence>
<reference evidence="7 8" key="1">
    <citation type="journal article" date="2013" name="Biodegradation">
        <title>Quantitative proteomic analysis of ibuprofen-degrading Patulibacter sp. strain I11.</title>
        <authorList>
            <person name="Almeida B."/>
            <person name="Kjeldal H."/>
            <person name="Lolas I."/>
            <person name="Knudsen A.D."/>
            <person name="Carvalho G."/>
            <person name="Nielsen K.L."/>
            <person name="Barreto Crespo M.T."/>
            <person name="Stensballe A."/>
            <person name="Nielsen J.L."/>
        </authorList>
    </citation>
    <scope>NUCLEOTIDE SEQUENCE [LARGE SCALE GENOMIC DNA]</scope>
    <source>
        <strain evidence="7 8">I11</strain>
    </source>
</reference>
<protein>
    <submittedName>
        <fullName evidence="7">Oligopeptide transport ATP-binding protein OppF (TC 3.A.1.5.1)</fullName>
    </submittedName>
</protein>
<dbReference type="CDD" id="cd03257">
    <property type="entry name" value="ABC_NikE_OppD_transporters"/>
    <property type="match status" value="1"/>
</dbReference>
<dbReference type="InterPro" id="IPR017871">
    <property type="entry name" value="ABC_transporter-like_CS"/>
</dbReference>
<evidence type="ECO:0000313" key="8">
    <source>
        <dbReference type="Proteomes" id="UP000005143"/>
    </source>
</evidence>
<dbReference type="InterPro" id="IPR027417">
    <property type="entry name" value="P-loop_NTPase"/>
</dbReference>
<dbReference type="PROSITE" id="PS00211">
    <property type="entry name" value="ABC_TRANSPORTER_1"/>
    <property type="match status" value="1"/>
</dbReference>
<dbReference type="InterPro" id="IPR003439">
    <property type="entry name" value="ABC_transporter-like_ATP-bd"/>
</dbReference>
<dbReference type="OrthoDB" id="8481147at2"/>
<evidence type="ECO:0000256" key="2">
    <source>
        <dbReference type="ARBA" id="ARBA00022448"/>
    </source>
</evidence>
<dbReference type="PANTHER" id="PTHR43776">
    <property type="entry name" value="TRANSPORT ATP-BINDING PROTEIN"/>
    <property type="match status" value="1"/>
</dbReference>
<dbReference type="PANTHER" id="PTHR43776:SF7">
    <property type="entry name" value="D,D-DIPEPTIDE TRANSPORT ATP-BINDING PROTEIN DDPF-RELATED"/>
    <property type="match status" value="1"/>
</dbReference>
<accession>H0E345</accession>
<dbReference type="GO" id="GO:0055085">
    <property type="term" value="P:transmembrane transport"/>
    <property type="evidence" value="ECO:0007669"/>
    <property type="project" value="UniProtKB-ARBA"/>
</dbReference>
<dbReference type="Pfam" id="PF08352">
    <property type="entry name" value="oligo_HPY"/>
    <property type="match status" value="1"/>
</dbReference>
<keyword evidence="4 7" id="KW-0067">ATP-binding</keyword>
<keyword evidence="8" id="KW-1185">Reference proteome</keyword>
<organism evidence="7 8">
    <name type="scientific">Patulibacter medicamentivorans</name>
    <dbReference type="NCBI Taxonomy" id="1097667"/>
    <lineage>
        <taxon>Bacteria</taxon>
        <taxon>Bacillati</taxon>
        <taxon>Actinomycetota</taxon>
        <taxon>Thermoleophilia</taxon>
        <taxon>Solirubrobacterales</taxon>
        <taxon>Patulibacteraceae</taxon>
        <taxon>Patulibacter</taxon>
    </lineage>
</organism>
<dbReference type="EMBL" id="AGUD01000057">
    <property type="protein sequence ID" value="EHN11911.1"/>
    <property type="molecule type" value="Genomic_DNA"/>
</dbReference>
<dbReference type="PATRIC" id="fig|1097667.3.peg.1209"/>
<evidence type="ECO:0000256" key="3">
    <source>
        <dbReference type="ARBA" id="ARBA00022741"/>
    </source>
</evidence>
<dbReference type="InterPro" id="IPR003593">
    <property type="entry name" value="AAA+_ATPase"/>
</dbReference>
<keyword evidence="2" id="KW-0813">Transport</keyword>
<dbReference type="FunFam" id="3.40.50.300:FF:000016">
    <property type="entry name" value="Oligopeptide ABC transporter ATP-binding component"/>
    <property type="match status" value="1"/>
</dbReference>
<evidence type="ECO:0000259" key="6">
    <source>
        <dbReference type="PROSITE" id="PS50893"/>
    </source>
</evidence>
<evidence type="ECO:0000256" key="4">
    <source>
        <dbReference type="ARBA" id="ARBA00022840"/>
    </source>
</evidence>
<gene>
    <name evidence="7" type="ORF">PAI11_12120</name>
</gene>
<feature type="domain" description="ABC transporter" evidence="6">
    <location>
        <begin position="15"/>
        <end position="266"/>
    </location>
</feature>
<dbReference type="SMART" id="SM00382">
    <property type="entry name" value="AAA"/>
    <property type="match status" value="1"/>
</dbReference>
<name>H0E345_9ACTN</name>
<dbReference type="Proteomes" id="UP000005143">
    <property type="component" value="Unassembled WGS sequence"/>
</dbReference>
<evidence type="ECO:0000256" key="5">
    <source>
        <dbReference type="SAM" id="MobiDB-lite"/>
    </source>
</evidence>
<dbReference type="Pfam" id="PF00005">
    <property type="entry name" value="ABC_tran"/>
    <property type="match status" value="1"/>
</dbReference>
<dbReference type="SUPFAM" id="SSF52540">
    <property type="entry name" value="P-loop containing nucleoside triphosphate hydrolases"/>
    <property type="match status" value="1"/>
</dbReference>
<dbReference type="AlphaFoldDB" id="H0E345"/>
<feature type="region of interest" description="Disordered" evidence="5">
    <location>
        <begin position="274"/>
        <end position="297"/>
    </location>
</feature>
<evidence type="ECO:0000313" key="7">
    <source>
        <dbReference type="EMBL" id="EHN11911.1"/>
    </source>
</evidence>
<dbReference type="PROSITE" id="PS50893">
    <property type="entry name" value="ABC_TRANSPORTER_2"/>
    <property type="match status" value="1"/>
</dbReference>
<dbReference type="GO" id="GO:0005524">
    <property type="term" value="F:ATP binding"/>
    <property type="evidence" value="ECO:0007669"/>
    <property type="project" value="UniProtKB-KW"/>
</dbReference>
<comment type="similarity">
    <text evidence="1">Belongs to the ABC transporter superfamily.</text>
</comment>
<dbReference type="InterPro" id="IPR013563">
    <property type="entry name" value="Oligopep_ABC_C"/>
</dbReference>
<evidence type="ECO:0000256" key="1">
    <source>
        <dbReference type="ARBA" id="ARBA00005417"/>
    </source>
</evidence>
<keyword evidence="3" id="KW-0547">Nucleotide-binding</keyword>